<evidence type="ECO:0000313" key="3">
    <source>
        <dbReference type="Proteomes" id="UP000031802"/>
    </source>
</evidence>
<reference evidence="2 3" key="2">
    <citation type="journal article" date="2015" name="PLoS ONE">
        <title>Whole-Genome Optical Mapping and Finished Genome Sequence of Sphingobacterium deserti sp. nov., a New Species Isolated from the Western Desert of China.</title>
        <authorList>
            <person name="Teng C."/>
            <person name="Zhou Z."/>
            <person name="Molnar I."/>
            <person name="Li X."/>
            <person name="Tang R."/>
            <person name="Chen M."/>
            <person name="Wang L."/>
            <person name="Su S."/>
            <person name="Zhang W."/>
            <person name="Lin M."/>
        </authorList>
    </citation>
    <scope>NUCLEOTIDE SEQUENCE [LARGE SCALE GENOMIC DNA]</scope>
    <source>
        <strain evidence="3">ACCC05744</strain>
    </source>
</reference>
<keyword evidence="1" id="KW-0472">Membrane</keyword>
<dbReference type="Proteomes" id="UP000031802">
    <property type="component" value="Unassembled WGS sequence"/>
</dbReference>
<dbReference type="EMBL" id="JJMU01000008">
    <property type="protein sequence ID" value="KGE15727.1"/>
    <property type="molecule type" value="Genomic_DNA"/>
</dbReference>
<feature type="transmembrane region" description="Helical" evidence="1">
    <location>
        <begin position="12"/>
        <end position="35"/>
    </location>
</feature>
<comment type="caution">
    <text evidence="2">The sequence shown here is derived from an EMBL/GenBank/DDBJ whole genome shotgun (WGS) entry which is preliminary data.</text>
</comment>
<dbReference type="PATRIC" id="fig|1229276.3.peg.526"/>
<dbReference type="AlphaFoldDB" id="A0A0B8T2X3"/>
<gene>
    <name evidence="2" type="ORF">DI53_0505</name>
</gene>
<keyword evidence="3" id="KW-1185">Reference proteome</keyword>
<organism evidence="2 3">
    <name type="scientific">Sphingobacterium deserti</name>
    <dbReference type="NCBI Taxonomy" id="1229276"/>
    <lineage>
        <taxon>Bacteria</taxon>
        <taxon>Pseudomonadati</taxon>
        <taxon>Bacteroidota</taxon>
        <taxon>Sphingobacteriia</taxon>
        <taxon>Sphingobacteriales</taxon>
        <taxon>Sphingobacteriaceae</taxon>
        <taxon>Sphingobacterium</taxon>
    </lineage>
</organism>
<proteinExistence type="predicted"/>
<evidence type="ECO:0000256" key="1">
    <source>
        <dbReference type="SAM" id="Phobius"/>
    </source>
</evidence>
<dbReference type="STRING" id="1229276.DI53_0505"/>
<evidence type="ECO:0000313" key="2">
    <source>
        <dbReference type="EMBL" id="KGE15727.1"/>
    </source>
</evidence>
<name>A0A0B8T2X3_9SPHI</name>
<keyword evidence="1" id="KW-0812">Transmembrane</keyword>
<keyword evidence="1" id="KW-1133">Transmembrane helix</keyword>
<sequence length="38" mass="4374">MNRFFKVLFAGWGARKLGFGCFGTVIAFIIIYWLLGFL</sequence>
<reference evidence="3" key="1">
    <citation type="submission" date="2014-04" db="EMBL/GenBank/DDBJ databases">
        <title>Whole-Genome optical mapping and complete genome sequence of Sphingobacterium deserti sp. nov., a new spaces isolated from desert in the west of China.</title>
        <authorList>
            <person name="Teng C."/>
            <person name="Zhou Z."/>
            <person name="Li X."/>
            <person name="Chen M."/>
            <person name="Lin M."/>
            <person name="Wang L."/>
            <person name="Su S."/>
            <person name="Zhang C."/>
            <person name="Zhang W."/>
        </authorList>
    </citation>
    <scope>NUCLEOTIDE SEQUENCE [LARGE SCALE GENOMIC DNA]</scope>
    <source>
        <strain evidence="3">ACCC05744</strain>
    </source>
</reference>
<protein>
    <submittedName>
        <fullName evidence="2">Uncharacterized protein</fullName>
    </submittedName>
</protein>
<accession>A0A0B8T2X3</accession>